<dbReference type="InterPro" id="IPR051413">
    <property type="entry name" value="K/Na_HCN_channel"/>
</dbReference>
<organism evidence="3 4">
    <name type="scientific">Limulus polyphemus</name>
    <name type="common">Atlantic horseshoe crab</name>
    <dbReference type="NCBI Taxonomy" id="6850"/>
    <lineage>
        <taxon>Eukaryota</taxon>
        <taxon>Metazoa</taxon>
        <taxon>Ecdysozoa</taxon>
        <taxon>Arthropoda</taxon>
        <taxon>Chelicerata</taxon>
        <taxon>Merostomata</taxon>
        <taxon>Xiphosura</taxon>
        <taxon>Limulidae</taxon>
        <taxon>Limulus</taxon>
    </lineage>
</organism>
<name>A0ABM1RYU1_LIMPO</name>
<accession>A0ABM1RYU1</accession>
<feature type="region of interest" description="Disordered" evidence="1">
    <location>
        <begin position="90"/>
        <end position="112"/>
    </location>
</feature>
<evidence type="ECO:0000313" key="3">
    <source>
        <dbReference type="Proteomes" id="UP000694941"/>
    </source>
</evidence>
<reference evidence="4" key="1">
    <citation type="submission" date="2025-08" db="UniProtKB">
        <authorList>
            <consortium name="RefSeq"/>
        </authorList>
    </citation>
    <scope>IDENTIFICATION</scope>
    <source>
        <tissue evidence="4">Muscle</tissue>
    </source>
</reference>
<dbReference type="PANTHER" id="PTHR45689:SF5">
    <property type="entry name" value="I[[H]] CHANNEL, ISOFORM E"/>
    <property type="match status" value="1"/>
</dbReference>
<dbReference type="InterPro" id="IPR013621">
    <property type="entry name" value="Ion_trans_N"/>
</dbReference>
<gene>
    <name evidence="4" type="primary">LOC111084058</name>
</gene>
<proteinExistence type="predicted"/>
<keyword evidence="3" id="KW-1185">Reference proteome</keyword>
<evidence type="ECO:0000313" key="4">
    <source>
        <dbReference type="RefSeq" id="XP_022236546.1"/>
    </source>
</evidence>
<feature type="compositionally biased region" description="Basic and acidic residues" evidence="1">
    <location>
        <begin position="101"/>
        <end position="112"/>
    </location>
</feature>
<dbReference type="PANTHER" id="PTHR45689">
    <property type="entry name" value="I[[H]] CHANNEL, ISOFORM E"/>
    <property type="match status" value="1"/>
</dbReference>
<protein>
    <submittedName>
        <fullName evidence="4">Uncharacterized protein LOC111084058</fullName>
    </submittedName>
</protein>
<dbReference type="Pfam" id="PF08412">
    <property type="entry name" value="Ion_trans_N"/>
    <property type="match status" value="1"/>
</dbReference>
<dbReference type="Proteomes" id="UP000694941">
    <property type="component" value="Unplaced"/>
</dbReference>
<sequence>GSGVAGMDSNASIKARRGERVPSLRLANGRVSHGTPSEEEIRSPRSLQKEDSIKISIDNVNTCTDSLVTAVDEDGLVSDYISSEMNYKDSRHVSNSTARDGTGEKDDVSLYGTPKEEVGPFLTDAKSSFMKIQLESLFHPSDNKLAMKLFGSKKALMKERIRQRAAGHWIIHPCSKFR</sequence>
<feature type="non-terminal residue" evidence="4">
    <location>
        <position position="1"/>
    </location>
</feature>
<feature type="compositionally biased region" description="Basic and acidic residues" evidence="1">
    <location>
        <begin position="39"/>
        <end position="48"/>
    </location>
</feature>
<feature type="domain" description="Ion transport N-terminal" evidence="2">
    <location>
        <begin position="134"/>
        <end position="177"/>
    </location>
</feature>
<dbReference type="GeneID" id="111084058"/>
<feature type="region of interest" description="Disordered" evidence="1">
    <location>
        <begin position="1"/>
        <end position="48"/>
    </location>
</feature>
<evidence type="ECO:0000259" key="2">
    <source>
        <dbReference type="Pfam" id="PF08412"/>
    </source>
</evidence>
<evidence type="ECO:0000256" key="1">
    <source>
        <dbReference type="SAM" id="MobiDB-lite"/>
    </source>
</evidence>
<dbReference type="RefSeq" id="XP_022236546.1">
    <property type="nucleotide sequence ID" value="XM_022380838.1"/>
</dbReference>